<dbReference type="SUPFAM" id="SSF55729">
    <property type="entry name" value="Acyl-CoA N-acyltransferases (Nat)"/>
    <property type="match status" value="1"/>
</dbReference>
<dbReference type="AlphaFoldDB" id="A0A934N5L4"/>
<name>A0A934N5L4_9BACT</name>
<accession>A0A934N5L4</accession>
<organism evidence="2 3">
    <name type="scientific">Candidatus Nephthysia bennettiae</name>
    <dbReference type="NCBI Taxonomy" id="3127016"/>
    <lineage>
        <taxon>Bacteria</taxon>
        <taxon>Bacillati</taxon>
        <taxon>Candidatus Dormiibacterota</taxon>
        <taxon>Candidatus Dormibacteria</taxon>
        <taxon>Candidatus Dormibacterales</taxon>
        <taxon>Candidatus Dormibacteraceae</taxon>
        <taxon>Candidatus Nephthysia</taxon>
    </lineage>
</organism>
<reference evidence="2" key="1">
    <citation type="submission" date="2020-10" db="EMBL/GenBank/DDBJ databases">
        <title>Ca. Dormibacterota MAGs.</title>
        <authorList>
            <person name="Montgomery K."/>
        </authorList>
    </citation>
    <scope>NUCLEOTIDE SEQUENCE [LARGE SCALE GENOMIC DNA]</scope>
    <source>
        <strain evidence="2">SC8812_S17_10</strain>
    </source>
</reference>
<dbReference type="InterPro" id="IPR016181">
    <property type="entry name" value="Acyl_CoA_acyltransferase"/>
</dbReference>
<evidence type="ECO:0000313" key="3">
    <source>
        <dbReference type="Proteomes" id="UP000612893"/>
    </source>
</evidence>
<dbReference type="GO" id="GO:0016747">
    <property type="term" value="F:acyltransferase activity, transferring groups other than amino-acyl groups"/>
    <property type="evidence" value="ECO:0007669"/>
    <property type="project" value="InterPro"/>
</dbReference>
<dbReference type="Gene3D" id="3.40.630.30">
    <property type="match status" value="1"/>
</dbReference>
<dbReference type="PROSITE" id="PS51186">
    <property type="entry name" value="GNAT"/>
    <property type="match status" value="1"/>
</dbReference>
<proteinExistence type="predicted"/>
<dbReference type="RefSeq" id="WP_338198565.1">
    <property type="nucleotide sequence ID" value="NZ_JAEKNR010000020.1"/>
</dbReference>
<comment type="caution">
    <text evidence="2">The sequence shown here is derived from an EMBL/GenBank/DDBJ whole genome shotgun (WGS) entry which is preliminary data.</text>
</comment>
<dbReference type="Proteomes" id="UP000612893">
    <property type="component" value="Unassembled WGS sequence"/>
</dbReference>
<dbReference type="EMBL" id="JAEKNR010000020">
    <property type="protein sequence ID" value="MBJ7596736.1"/>
    <property type="molecule type" value="Genomic_DNA"/>
</dbReference>
<dbReference type="PANTHER" id="PTHR47403">
    <property type="entry name" value="LOC100145250 PROTEIN"/>
    <property type="match status" value="1"/>
</dbReference>
<gene>
    <name evidence="2" type="ORF">JF922_01430</name>
</gene>
<dbReference type="InterPro" id="IPR000182">
    <property type="entry name" value="GNAT_dom"/>
</dbReference>
<protein>
    <submittedName>
        <fullName evidence="2">GNAT family N-acetyltransferase</fullName>
    </submittedName>
</protein>
<feature type="domain" description="N-acetyltransferase" evidence="1">
    <location>
        <begin position="1"/>
        <end position="126"/>
    </location>
</feature>
<dbReference type="Pfam" id="PF00583">
    <property type="entry name" value="Acetyltransf_1"/>
    <property type="match status" value="1"/>
</dbReference>
<dbReference type="CDD" id="cd04301">
    <property type="entry name" value="NAT_SF"/>
    <property type="match status" value="1"/>
</dbReference>
<dbReference type="PANTHER" id="PTHR47403:SF6">
    <property type="entry name" value="N-ACETYLTRANSFERASE DOMAIN-CONTAINING PROTEIN"/>
    <property type="match status" value="1"/>
</dbReference>
<evidence type="ECO:0000313" key="2">
    <source>
        <dbReference type="EMBL" id="MBJ7596736.1"/>
    </source>
</evidence>
<sequence>MEITARVWEGTDYLPRVFDRWLADPGSTFEVAEEQGTVVAFHRLRPLSAGVVLYEGLRVAEEHRRRGVARAMLRHGLEEAASQGFRELRVITGNPAACQLFESEGFRRLVHCAVWLAGRVEGPDLPRLASPEEVPGLLARLREDPAWEVYGGVNADWEQVAELDEQLLGQLAAEGRIRVGPGGRALALLVANPHNRLAVSLVAGSGAILQDLLMGLRFEADSQGYKGVRLFAPPRHPSGDDFAEVGYHLAHGQVQRYAYARELDAL</sequence>
<keyword evidence="3" id="KW-1185">Reference proteome</keyword>
<evidence type="ECO:0000259" key="1">
    <source>
        <dbReference type="PROSITE" id="PS51186"/>
    </source>
</evidence>